<evidence type="ECO:0000313" key="8">
    <source>
        <dbReference type="EMBL" id="KAJ1925144.1"/>
    </source>
</evidence>
<feature type="region of interest" description="Disordered" evidence="6">
    <location>
        <begin position="534"/>
        <end position="584"/>
    </location>
</feature>
<dbReference type="SUPFAM" id="SSF56112">
    <property type="entry name" value="Protein kinase-like (PK-like)"/>
    <property type="match status" value="1"/>
</dbReference>
<dbReference type="GO" id="GO:0005524">
    <property type="term" value="F:ATP binding"/>
    <property type="evidence" value="ECO:0007669"/>
    <property type="project" value="UniProtKB-UniRule"/>
</dbReference>
<evidence type="ECO:0000256" key="4">
    <source>
        <dbReference type="ARBA" id="ARBA00022840"/>
    </source>
</evidence>
<feature type="compositionally biased region" description="Polar residues" evidence="6">
    <location>
        <begin position="394"/>
        <end position="407"/>
    </location>
</feature>
<feature type="compositionally biased region" description="Low complexity" evidence="6">
    <location>
        <begin position="544"/>
        <end position="557"/>
    </location>
</feature>
<dbReference type="InterPro" id="IPR011009">
    <property type="entry name" value="Kinase-like_dom_sf"/>
</dbReference>
<dbReference type="PROSITE" id="PS00107">
    <property type="entry name" value="PROTEIN_KINASE_ATP"/>
    <property type="match status" value="1"/>
</dbReference>
<evidence type="ECO:0000256" key="6">
    <source>
        <dbReference type="SAM" id="MobiDB-lite"/>
    </source>
</evidence>
<dbReference type="Gene3D" id="1.10.510.10">
    <property type="entry name" value="Transferase(Phosphotransferase) domain 1"/>
    <property type="match status" value="1"/>
</dbReference>
<feature type="domain" description="Protein kinase" evidence="7">
    <location>
        <begin position="7"/>
        <end position="280"/>
    </location>
</feature>
<protein>
    <submittedName>
        <fullName evidence="8">Protein kinase of the Mitotic Exit Network</fullName>
        <ecNumber evidence="8">2.7.11.1</ecNumber>
    </submittedName>
</protein>
<dbReference type="OrthoDB" id="8693905at2759"/>
<dbReference type="GO" id="GO:0004709">
    <property type="term" value="F:MAP kinase kinase kinase activity"/>
    <property type="evidence" value="ECO:0007669"/>
    <property type="project" value="TreeGrafter"/>
</dbReference>
<dbReference type="InterPro" id="IPR016024">
    <property type="entry name" value="ARM-type_fold"/>
</dbReference>
<dbReference type="CDD" id="cd06627">
    <property type="entry name" value="STKc_Cdc7_like"/>
    <property type="match status" value="1"/>
</dbReference>
<comment type="caution">
    <text evidence="8">The sequence shown here is derived from an EMBL/GenBank/DDBJ whole genome shotgun (WGS) entry which is preliminary data.</text>
</comment>
<feature type="region of interest" description="Disordered" evidence="6">
    <location>
        <begin position="319"/>
        <end position="352"/>
    </location>
</feature>
<evidence type="ECO:0000256" key="3">
    <source>
        <dbReference type="ARBA" id="ARBA00022777"/>
    </source>
</evidence>
<evidence type="ECO:0000313" key="9">
    <source>
        <dbReference type="Proteomes" id="UP001150569"/>
    </source>
</evidence>
<dbReference type="InterPro" id="IPR000719">
    <property type="entry name" value="Prot_kinase_dom"/>
</dbReference>
<feature type="region of interest" description="Disordered" evidence="6">
    <location>
        <begin position="383"/>
        <end position="470"/>
    </location>
</feature>
<gene>
    <name evidence="8" type="primary">CDC15_1</name>
    <name evidence="8" type="ORF">IWQ60_004741</name>
</gene>
<feature type="compositionally biased region" description="Basic and acidic residues" evidence="6">
    <location>
        <begin position="343"/>
        <end position="352"/>
    </location>
</feature>
<dbReference type="SUPFAM" id="SSF48371">
    <property type="entry name" value="ARM repeat"/>
    <property type="match status" value="1"/>
</dbReference>
<keyword evidence="1 8" id="KW-0808">Transferase</keyword>
<dbReference type="InterPro" id="IPR017441">
    <property type="entry name" value="Protein_kinase_ATP_BS"/>
</dbReference>
<proteinExistence type="predicted"/>
<dbReference type="EMBL" id="JANBPT010000237">
    <property type="protein sequence ID" value="KAJ1925144.1"/>
    <property type="molecule type" value="Genomic_DNA"/>
</dbReference>
<organism evidence="8 9">
    <name type="scientific">Tieghemiomyces parasiticus</name>
    <dbReference type="NCBI Taxonomy" id="78921"/>
    <lineage>
        <taxon>Eukaryota</taxon>
        <taxon>Fungi</taxon>
        <taxon>Fungi incertae sedis</taxon>
        <taxon>Zoopagomycota</taxon>
        <taxon>Kickxellomycotina</taxon>
        <taxon>Dimargaritomycetes</taxon>
        <taxon>Dimargaritales</taxon>
        <taxon>Dimargaritaceae</taxon>
        <taxon>Tieghemiomyces</taxon>
    </lineage>
</organism>
<dbReference type="EC" id="2.7.11.1" evidence="8"/>
<dbReference type="Gene3D" id="1.25.10.10">
    <property type="entry name" value="Leucine-rich Repeat Variant"/>
    <property type="match status" value="2"/>
</dbReference>
<dbReference type="Proteomes" id="UP001150569">
    <property type="component" value="Unassembled WGS sequence"/>
</dbReference>
<evidence type="ECO:0000259" key="7">
    <source>
        <dbReference type="PROSITE" id="PS50011"/>
    </source>
</evidence>
<dbReference type="Pfam" id="PF00069">
    <property type="entry name" value="Pkinase"/>
    <property type="match status" value="1"/>
</dbReference>
<evidence type="ECO:0000256" key="1">
    <source>
        <dbReference type="ARBA" id="ARBA00022679"/>
    </source>
</evidence>
<dbReference type="SMART" id="SM00220">
    <property type="entry name" value="S_TKc"/>
    <property type="match status" value="1"/>
</dbReference>
<evidence type="ECO:0000256" key="2">
    <source>
        <dbReference type="ARBA" id="ARBA00022741"/>
    </source>
</evidence>
<feature type="compositionally biased region" description="Polar residues" evidence="6">
    <location>
        <begin position="422"/>
        <end position="435"/>
    </location>
</feature>
<feature type="binding site" evidence="5">
    <location>
        <position position="36"/>
    </location>
    <ligand>
        <name>ATP</name>
        <dbReference type="ChEBI" id="CHEBI:30616"/>
    </ligand>
</feature>
<feature type="region of interest" description="Disordered" evidence="6">
    <location>
        <begin position="482"/>
        <end position="513"/>
    </location>
</feature>
<feature type="compositionally biased region" description="Low complexity" evidence="6">
    <location>
        <begin position="571"/>
        <end position="584"/>
    </location>
</feature>
<evidence type="ECO:0000256" key="5">
    <source>
        <dbReference type="PROSITE-ProRule" id="PRU10141"/>
    </source>
</evidence>
<keyword evidence="3 8" id="KW-0418">Kinase</keyword>
<dbReference type="InterPro" id="IPR050538">
    <property type="entry name" value="MAP_kinase_kinase_kinase"/>
</dbReference>
<reference evidence="8" key="1">
    <citation type="submission" date="2022-07" db="EMBL/GenBank/DDBJ databases">
        <title>Phylogenomic reconstructions and comparative analyses of Kickxellomycotina fungi.</title>
        <authorList>
            <person name="Reynolds N.K."/>
            <person name="Stajich J.E."/>
            <person name="Barry K."/>
            <person name="Grigoriev I.V."/>
            <person name="Crous P."/>
            <person name="Smith M.E."/>
        </authorList>
    </citation>
    <scope>NUCLEOTIDE SEQUENCE</scope>
    <source>
        <strain evidence="8">RSA 861</strain>
    </source>
</reference>
<keyword evidence="9" id="KW-1185">Reference proteome</keyword>
<feature type="compositionally biased region" description="Polar residues" evidence="6">
    <location>
        <begin position="490"/>
        <end position="510"/>
    </location>
</feature>
<dbReference type="GO" id="GO:0005737">
    <property type="term" value="C:cytoplasm"/>
    <property type="evidence" value="ECO:0007669"/>
    <property type="project" value="TreeGrafter"/>
</dbReference>
<dbReference type="PANTHER" id="PTHR48016:SF4">
    <property type="entry name" value="PROTEIN KINASE DOMAIN-CONTAINING PROTEIN"/>
    <property type="match status" value="1"/>
</dbReference>
<name>A0A9W8DZ28_9FUNG</name>
<keyword evidence="4 5" id="KW-0067">ATP-binding</keyword>
<sequence>MTVVQQYQLGDCIGKGAFGTVFRGLSLESGKVVAVKQIPLRNVAASTRPAERDRPPGRPRAGSVSTFAAQTIDTCLAEVAILKKLRHDNVVRYLGFVRTTDHVYQILEYCENGSLRSIYKRFGRFPEHLVGVYLGQILAGLAYLHDQGVIHRDIKGANILSTKTGQIKLTDFGVSTLVGDDDAHSVGSPYWMAPEVVELHGVTTAADIWSLGCTVLELLQGEPPYGQLSTMAALFRMVQDPHPPFPTPSSPTVQHFLRQCFPKAPHQRATARELLNHSWIRRCTRSDSRSDTVREGTASHTSFQEAIRTVQQWNDALSRPVTTPASAGPDPLDTNKHNIARYRSPDSKGDSWDHDFDDLTNLTPSNLRPTDRVLDLALSPSFASMSDPADSVTVPATSPTSRGSSHSAVWPASLGSVGPLSPTASIRPTSPSSSVAPGHPATNLSHTFRANARPCPPDPPARDNWDADYDIPESDLRNRLDLAESRQPLRRTNTGQSFSSQHDGSMSSTLYHGDHHQPSFAVAAADAAFHHRSSTLVVDPHRPASANDSSTRSASSDKSTDPLAAYAPFISPTSSGPPTATSISTTDAATSLANTGLSFPSASSRGFSGGSRPQAGRQVSFSFYTDGSDDRALRTTESPAARDGEVVVPDSLLLSNQRLDQVRRERARARAQSMSALPRPTLRPPDLGISTPARGASPCDSAVDAVDLAVSANSEAAGVSPALEQLEKTMAALGDPIGTPTTIIQGSHTLATLVAQNPNARIAFTDGTHLLTLLGLLDRTTDPEARGAVVGLLNLLADNQPAVHALICQSGGVATLLRVLGDSTRMGNETAGDATDIARRELLLETAYFCKLLCVGDEAGEGSRSAFAAAGGLAAVVHLLRTDAFSADQCELVWVTIDIMAALVDSADPATRDLTVRTLVYHGVLEPLAHAFYRFAALQREAHYLHKMAGLLLTLARTTSSGVLPAGGREDPARTAWLTPAVVKRVVKTMRALPPATLLAILRALEALGPTAPVPDRLADTKLLEILTTFLRTDFGRLTSKIVHLVSILLFRLCHLDADRRNRAVRAGAVPMWIQIGRVSRTLRPYTLPLLYELAHAPVTSAGGPDVPTDGVTQFHELLWEHGAWTLYVQLLTDPEWAVPALEALVALAQLAPMRAENALLTDCKGDDGVSSVVNLCTRLCPDHPDYDRLVAALLKFVRVPWRVTRDLARYVSLTPKSSSPTQFSDAPLLPQVLLTHAHQASSISQINLLKSLRVLLDPRLAAPSAPLLGWVHRELAQLKAQSSAIMVQTSCQGLLEWLRTVSPTL</sequence>
<dbReference type="PROSITE" id="PS50011">
    <property type="entry name" value="PROTEIN_KINASE_DOM"/>
    <property type="match status" value="1"/>
</dbReference>
<keyword evidence="2 5" id="KW-0547">Nucleotide-binding</keyword>
<accession>A0A9W8DZ28</accession>
<dbReference type="PANTHER" id="PTHR48016">
    <property type="entry name" value="MAP KINASE KINASE KINASE SSK2-RELATED-RELATED"/>
    <property type="match status" value="1"/>
</dbReference>
<dbReference type="InterPro" id="IPR011989">
    <property type="entry name" value="ARM-like"/>
</dbReference>